<gene>
    <name evidence="1" type="ORF">SAMN05878443_1950</name>
</gene>
<sequence>MIEIHNVPLIKGTPYSDLEKGLLAYKKNQLFQIAENQHTPIRKSAKKAEIVDQLKPVIIEKATHFFAQLDPKAAQVLSDLASGVLLETSAETLAVVQSSIESGYLFAFQVNDEVTLVIPNELLSAINKNKKLENPALFLRQLENARKIYGTYDLKQLVSVWNKYFPQSLTMEEATALIGMRR</sequence>
<name>A0A1N6HM71_9LACT</name>
<dbReference type="AlphaFoldDB" id="A0A1N6HM71"/>
<dbReference type="RefSeq" id="WP_034545555.1">
    <property type="nucleotide sequence ID" value="NZ_FSRN01000001.1"/>
</dbReference>
<reference evidence="2" key="1">
    <citation type="submission" date="2016-11" db="EMBL/GenBank/DDBJ databases">
        <authorList>
            <person name="Varghese N."/>
            <person name="Submissions S."/>
        </authorList>
    </citation>
    <scope>NUCLEOTIDE SEQUENCE [LARGE SCALE GENOMIC DNA]</scope>
    <source>
        <strain evidence="2">313</strain>
    </source>
</reference>
<dbReference type="eggNOG" id="ENOG502ZVG0">
    <property type="taxonomic scope" value="Bacteria"/>
</dbReference>
<accession>A0A1N6HM71</accession>
<proteinExistence type="predicted"/>
<evidence type="ECO:0000313" key="2">
    <source>
        <dbReference type="Proteomes" id="UP000184758"/>
    </source>
</evidence>
<protein>
    <submittedName>
        <fullName evidence="1">Uncharacterized protein</fullName>
    </submittedName>
</protein>
<evidence type="ECO:0000313" key="1">
    <source>
        <dbReference type="EMBL" id="SIO20862.1"/>
    </source>
</evidence>
<dbReference type="Proteomes" id="UP000184758">
    <property type="component" value="Unassembled WGS sequence"/>
</dbReference>
<keyword evidence="2" id="KW-1185">Reference proteome</keyword>
<organism evidence="1 2">
    <name type="scientific">Carnobacterium alterfunditum</name>
    <dbReference type="NCBI Taxonomy" id="28230"/>
    <lineage>
        <taxon>Bacteria</taxon>
        <taxon>Bacillati</taxon>
        <taxon>Bacillota</taxon>
        <taxon>Bacilli</taxon>
        <taxon>Lactobacillales</taxon>
        <taxon>Carnobacteriaceae</taxon>
        <taxon>Carnobacterium</taxon>
    </lineage>
</organism>
<dbReference type="STRING" id="28230.SAMN05878443_1950"/>
<dbReference type="EMBL" id="FSRN01000001">
    <property type="protein sequence ID" value="SIO20862.1"/>
    <property type="molecule type" value="Genomic_DNA"/>
</dbReference>
<dbReference type="OrthoDB" id="2156485at2"/>